<dbReference type="GO" id="GO:0004742">
    <property type="term" value="F:dihydrolipoyllysine-residue acetyltransferase activity"/>
    <property type="evidence" value="ECO:0007669"/>
    <property type="project" value="TreeGrafter"/>
</dbReference>
<sequence length="422" mass="45073">MPFLVGLASVLCPLLFWRVLTPSRGCGLNDTVPPRQIHPPLPYLRPRRSSVPDAGDLQLHVHASPKHRPAHGGQLSLPRTLAAEEAAAFLDITLVSDFPQPCSSFSASVLYSGPCLPSSSSSLQVTSAHLWLLLPSVILLLALLVLLLCLRRFCSCHSSSAPATSSPIPLQPFPPSLRLPHPALFHRPLSCPADIHDHDEVIPAVVLPPRSSSLTSISPGSLATPLLPESSRPPVLSLLSLKPLILPLPLSCLPSILSGNCRTSIATSIATELFYVADLLPRYNSVDMSIAVSTDKGLITPIIFGAEKKGIGAISKEMKALAAKARDGKLQPHEFLGGTFCLSNLGMYGIFSFSAIINPPQSAILAVGTTQTKYVPGANGPEPAQMLYATLSCDHRVIDGAVGAQWLKELKQNLENPERMLL</sequence>
<protein>
    <recommendedName>
        <fullName evidence="1">2-oxoacid dehydrogenase acyltransferase catalytic domain-containing protein</fullName>
    </recommendedName>
</protein>
<dbReference type="PANTHER" id="PTHR23151">
    <property type="entry name" value="DIHYDROLIPOAMIDE ACETYL/SUCCINYL-TRANSFERASE-RELATED"/>
    <property type="match status" value="1"/>
</dbReference>
<dbReference type="AlphaFoldDB" id="A0A7R8ZR96"/>
<dbReference type="InterPro" id="IPR001078">
    <property type="entry name" value="2-oxoacid_DH_actylTfrase"/>
</dbReference>
<dbReference type="Gene3D" id="3.30.559.10">
    <property type="entry name" value="Chloramphenicol acetyltransferase-like domain"/>
    <property type="match status" value="1"/>
</dbReference>
<evidence type="ECO:0000259" key="1">
    <source>
        <dbReference type="Pfam" id="PF00198"/>
    </source>
</evidence>
<dbReference type="OrthoDB" id="537444at2759"/>
<accession>A0A7R8ZR96</accession>
<proteinExistence type="predicted"/>
<dbReference type="GO" id="GO:0045254">
    <property type="term" value="C:pyruvate dehydrogenase complex"/>
    <property type="evidence" value="ECO:0007669"/>
    <property type="project" value="InterPro"/>
</dbReference>
<feature type="domain" description="2-oxoacid dehydrogenase acyltransferase catalytic" evidence="1">
    <location>
        <begin position="282"/>
        <end position="422"/>
    </location>
</feature>
<dbReference type="Pfam" id="PF00198">
    <property type="entry name" value="2-oxoacid_dh"/>
    <property type="match status" value="1"/>
</dbReference>
<organism evidence="2">
    <name type="scientific">Cyprideis torosa</name>
    <dbReference type="NCBI Taxonomy" id="163714"/>
    <lineage>
        <taxon>Eukaryota</taxon>
        <taxon>Metazoa</taxon>
        <taxon>Ecdysozoa</taxon>
        <taxon>Arthropoda</taxon>
        <taxon>Crustacea</taxon>
        <taxon>Oligostraca</taxon>
        <taxon>Ostracoda</taxon>
        <taxon>Podocopa</taxon>
        <taxon>Podocopida</taxon>
        <taxon>Cytherocopina</taxon>
        <taxon>Cytheroidea</taxon>
        <taxon>Cytherideidae</taxon>
        <taxon>Cyprideis</taxon>
    </lineage>
</organism>
<dbReference type="EMBL" id="OB663399">
    <property type="protein sequence ID" value="CAD7231337.1"/>
    <property type="molecule type" value="Genomic_DNA"/>
</dbReference>
<dbReference type="SUPFAM" id="SSF52777">
    <property type="entry name" value="CoA-dependent acyltransferases"/>
    <property type="match status" value="1"/>
</dbReference>
<dbReference type="PANTHER" id="PTHR23151:SF90">
    <property type="entry name" value="DIHYDROLIPOYLLYSINE-RESIDUE ACETYLTRANSFERASE COMPONENT OF PYRUVATE DEHYDROGENASE COMPLEX, MITOCHONDRIAL-RELATED"/>
    <property type="match status" value="1"/>
</dbReference>
<gene>
    <name evidence="2" type="ORF">CTOB1V02_LOCUS9185</name>
</gene>
<evidence type="ECO:0000313" key="2">
    <source>
        <dbReference type="EMBL" id="CAD7231337.1"/>
    </source>
</evidence>
<name>A0A7R8ZR96_9CRUS</name>
<dbReference type="InterPro" id="IPR045257">
    <property type="entry name" value="E2/Pdx1"/>
</dbReference>
<reference evidence="2" key="1">
    <citation type="submission" date="2020-11" db="EMBL/GenBank/DDBJ databases">
        <authorList>
            <person name="Tran Van P."/>
        </authorList>
    </citation>
    <scope>NUCLEOTIDE SEQUENCE</scope>
</reference>
<dbReference type="InterPro" id="IPR023213">
    <property type="entry name" value="CAT-like_dom_sf"/>
</dbReference>
<dbReference type="GO" id="GO:0006086">
    <property type="term" value="P:pyruvate decarboxylation to acetyl-CoA"/>
    <property type="evidence" value="ECO:0007669"/>
    <property type="project" value="InterPro"/>
</dbReference>